<sequence>MKNTEYLSNGMGGIVLPEKEARRILETSPAYEEYLNLTEDYKREIFDIVRGAKGVKITYDPFFKHIYDPVLHGERLSRLLTVIIGQKVTVKQVLPSQSRRLAAEASLIIMDIVVELENGALANVEIQKVGYHFPGQRSACYSSDLVIRQYDRQKSRKKKKFSYRDLQKVYTIVLVENSSSEFHKVPDQYIHRSSQKFDTGLELNLLQEYIFIALDIFKEITHNIDKELDAWLYFLSTDEPEDIKRVIETYPAFLELYKEIAAFQREPEELIAMYNETLAMYDKNTVELMIEEQQEEIRRLAEALERKDNELERKDDELERKDDELERLRQEIIRLNGNIEK</sequence>
<protein>
    <recommendedName>
        <fullName evidence="4">PD-(D/E)XK nuclease family transposase</fullName>
    </recommendedName>
</protein>
<organism evidence="2 3">
    <name type="scientific">Hungatella hathewayi</name>
    <dbReference type="NCBI Taxonomy" id="154046"/>
    <lineage>
        <taxon>Bacteria</taxon>
        <taxon>Bacillati</taxon>
        <taxon>Bacillota</taxon>
        <taxon>Clostridia</taxon>
        <taxon>Lachnospirales</taxon>
        <taxon>Lachnospiraceae</taxon>
        <taxon>Hungatella</taxon>
    </lineage>
</organism>
<comment type="caution">
    <text evidence="2">The sequence shown here is derived from an EMBL/GenBank/DDBJ whole genome shotgun (WGS) entry which is preliminary data.</text>
</comment>
<feature type="coiled-coil region" evidence="1">
    <location>
        <begin position="283"/>
        <end position="338"/>
    </location>
</feature>
<reference evidence="2 3" key="1">
    <citation type="submission" date="2018-08" db="EMBL/GenBank/DDBJ databases">
        <title>A genome reference for cultivated species of the human gut microbiota.</title>
        <authorList>
            <person name="Zou Y."/>
            <person name="Xue W."/>
            <person name="Luo G."/>
        </authorList>
    </citation>
    <scope>NUCLEOTIDE SEQUENCE [LARGE SCALE GENOMIC DNA]</scope>
    <source>
        <strain evidence="2 3">AF19-13AC</strain>
    </source>
</reference>
<proteinExistence type="predicted"/>
<dbReference type="Proteomes" id="UP000261023">
    <property type="component" value="Unassembled WGS sequence"/>
</dbReference>
<gene>
    <name evidence="2" type="ORF">DWX31_14175</name>
</gene>
<evidence type="ECO:0000313" key="3">
    <source>
        <dbReference type="Proteomes" id="UP000261023"/>
    </source>
</evidence>
<accession>A0A3E3DLB1</accession>
<evidence type="ECO:0000313" key="2">
    <source>
        <dbReference type="EMBL" id="RGD69749.1"/>
    </source>
</evidence>
<name>A0A3E3DLB1_9FIRM</name>
<dbReference type="Pfam" id="PF12784">
    <property type="entry name" value="PDDEXK_2"/>
    <property type="match status" value="1"/>
</dbReference>
<dbReference type="OrthoDB" id="2057992at2"/>
<dbReference type="AlphaFoldDB" id="A0A3E3DLB1"/>
<evidence type="ECO:0008006" key="4">
    <source>
        <dbReference type="Google" id="ProtNLM"/>
    </source>
</evidence>
<keyword evidence="1" id="KW-0175">Coiled coil</keyword>
<dbReference type="RefSeq" id="WP_025529660.1">
    <property type="nucleotide sequence ID" value="NZ_QTJW01000009.1"/>
</dbReference>
<evidence type="ECO:0000256" key="1">
    <source>
        <dbReference type="SAM" id="Coils"/>
    </source>
</evidence>
<dbReference type="EMBL" id="QTJW01000009">
    <property type="protein sequence ID" value="RGD69749.1"/>
    <property type="molecule type" value="Genomic_DNA"/>
</dbReference>